<dbReference type="CDD" id="cd11056">
    <property type="entry name" value="CYP6-like"/>
    <property type="match status" value="1"/>
</dbReference>
<dbReference type="GO" id="GO:0016712">
    <property type="term" value="F:oxidoreductase activity, acting on paired donors, with incorporation or reduction of molecular oxygen, reduced flavin or flavoprotein as one donor, and incorporation of one atom of oxygen"/>
    <property type="evidence" value="ECO:0007669"/>
    <property type="project" value="InterPro"/>
</dbReference>
<keyword evidence="13" id="KW-1133">Transmembrane helix</keyword>
<dbReference type="PRINTS" id="PR00464">
    <property type="entry name" value="EP450II"/>
</dbReference>
<evidence type="ECO:0000256" key="3">
    <source>
        <dbReference type="ARBA" id="ARBA00004406"/>
    </source>
</evidence>
<sequence>MGLLFGTALLDVGALVACLIAALYVYFKMSISYWKERNAPFINPTFPFGNIRDLMLLSKPIGHSFAEIYRKLDGEKYGGFYTFAKPGFIFRDPEIIKSVLVKDFSSFQDRGFFIDEEFEPLLGNLFFLRGDKWRNLRVKLTPTFTSGKMKMMFQTLVDCGHELGTILEETANKGEIIEIKDILARYTTDIISSCAFGIQCNCLENPDAEFRQWGRKIFKSSALSMIILSLSALAPSLVAFLKLRSIDPDVSNFFRRMVKDTVNFRENNNFQRNDFMQLLIQIKNKGKVDEDNKSFEENDNGTIENKAGEDGLSIDSLAAQAFVFFLAGFETSSTTTTFCMYELSLHQDIQERLREEIDVVLKKHEGKITYEAIQEMEYLDKVVS</sequence>
<proteinExistence type="inferred from homology"/>
<dbReference type="AlphaFoldDB" id="A0A2J7QDV9"/>
<evidence type="ECO:0000256" key="2">
    <source>
        <dbReference type="ARBA" id="ARBA00004174"/>
    </source>
</evidence>
<dbReference type="InterPro" id="IPR002402">
    <property type="entry name" value="Cyt_P450_E_grp-II"/>
</dbReference>
<dbReference type="InterPro" id="IPR008072">
    <property type="entry name" value="Cyt_P450_E_CYP3A"/>
</dbReference>
<feature type="transmembrane region" description="Helical" evidence="13">
    <location>
        <begin position="6"/>
        <end position="27"/>
    </location>
</feature>
<comment type="similarity">
    <text evidence="4">Belongs to the cytochrome P450 family.</text>
</comment>
<dbReference type="InterPro" id="IPR001128">
    <property type="entry name" value="Cyt_P450"/>
</dbReference>
<feature type="transmembrane region" description="Helical" evidence="13">
    <location>
        <begin position="221"/>
        <end position="241"/>
    </location>
</feature>
<feature type="non-terminal residue" evidence="14">
    <location>
        <position position="384"/>
    </location>
</feature>
<dbReference type="Pfam" id="PF00067">
    <property type="entry name" value="p450"/>
    <property type="match status" value="1"/>
</dbReference>
<name>A0A2J7QDV9_9NEOP</name>
<reference evidence="14 15" key="1">
    <citation type="submission" date="2017-12" db="EMBL/GenBank/DDBJ databases">
        <title>Hemimetabolous genomes reveal molecular basis of termite eusociality.</title>
        <authorList>
            <person name="Harrison M.C."/>
            <person name="Jongepier E."/>
            <person name="Robertson H.M."/>
            <person name="Arning N."/>
            <person name="Bitard-Feildel T."/>
            <person name="Chao H."/>
            <person name="Childers C.P."/>
            <person name="Dinh H."/>
            <person name="Doddapaneni H."/>
            <person name="Dugan S."/>
            <person name="Gowin J."/>
            <person name="Greiner C."/>
            <person name="Han Y."/>
            <person name="Hu H."/>
            <person name="Hughes D.S.T."/>
            <person name="Huylmans A.-K."/>
            <person name="Kemena C."/>
            <person name="Kremer L.P.M."/>
            <person name="Lee S.L."/>
            <person name="Lopez-Ezquerra A."/>
            <person name="Mallet L."/>
            <person name="Monroy-Kuhn J.M."/>
            <person name="Moser A."/>
            <person name="Murali S.C."/>
            <person name="Muzny D.M."/>
            <person name="Otani S."/>
            <person name="Piulachs M.-D."/>
            <person name="Poelchau M."/>
            <person name="Qu J."/>
            <person name="Schaub F."/>
            <person name="Wada-Katsumata A."/>
            <person name="Worley K.C."/>
            <person name="Xie Q."/>
            <person name="Ylla G."/>
            <person name="Poulsen M."/>
            <person name="Gibbs R.A."/>
            <person name="Schal C."/>
            <person name="Richards S."/>
            <person name="Belles X."/>
            <person name="Korb J."/>
            <person name="Bornberg-Bauer E."/>
        </authorList>
    </citation>
    <scope>NUCLEOTIDE SEQUENCE [LARGE SCALE GENOMIC DNA]</scope>
    <source>
        <tissue evidence="14">Whole body</tissue>
    </source>
</reference>
<evidence type="ECO:0000256" key="7">
    <source>
        <dbReference type="ARBA" id="ARBA00022824"/>
    </source>
</evidence>
<dbReference type="SUPFAM" id="SSF48264">
    <property type="entry name" value="Cytochrome P450"/>
    <property type="match status" value="1"/>
</dbReference>
<dbReference type="OrthoDB" id="2789670at2759"/>
<comment type="caution">
    <text evidence="14">The sequence shown here is derived from an EMBL/GenBank/DDBJ whole genome shotgun (WGS) entry which is preliminary data.</text>
</comment>
<dbReference type="Proteomes" id="UP000235965">
    <property type="component" value="Unassembled WGS sequence"/>
</dbReference>
<evidence type="ECO:0000256" key="10">
    <source>
        <dbReference type="ARBA" id="ARBA00023004"/>
    </source>
</evidence>
<dbReference type="Gene3D" id="1.10.630.10">
    <property type="entry name" value="Cytochrome P450"/>
    <property type="match status" value="1"/>
</dbReference>
<accession>A0A2J7QDV9</accession>
<gene>
    <name evidence="14" type="ORF">B7P43_G18296</name>
</gene>
<dbReference type="PANTHER" id="PTHR24292">
    <property type="entry name" value="CYTOCHROME P450"/>
    <property type="match status" value="1"/>
</dbReference>
<dbReference type="PANTHER" id="PTHR24292:SF54">
    <property type="entry name" value="CYP9F3-RELATED"/>
    <property type="match status" value="1"/>
</dbReference>
<keyword evidence="5" id="KW-0349">Heme</keyword>
<dbReference type="STRING" id="105785.A0A2J7QDV9"/>
<evidence type="ECO:0000256" key="9">
    <source>
        <dbReference type="ARBA" id="ARBA00023002"/>
    </source>
</evidence>
<evidence type="ECO:0000256" key="6">
    <source>
        <dbReference type="ARBA" id="ARBA00022723"/>
    </source>
</evidence>
<dbReference type="EMBL" id="NEVH01015635">
    <property type="protein sequence ID" value="PNF26763.1"/>
    <property type="molecule type" value="Genomic_DNA"/>
</dbReference>
<evidence type="ECO:0000256" key="13">
    <source>
        <dbReference type="SAM" id="Phobius"/>
    </source>
</evidence>
<comment type="cofactor">
    <cofactor evidence="1">
        <name>heme</name>
        <dbReference type="ChEBI" id="CHEBI:30413"/>
    </cofactor>
</comment>
<evidence type="ECO:0000256" key="5">
    <source>
        <dbReference type="ARBA" id="ARBA00022617"/>
    </source>
</evidence>
<evidence type="ECO:0000313" key="14">
    <source>
        <dbReference type="EMBL" id="PNF26763.1"/>
    </source>
</evidence>
<evidence type="ECO:0000256" key="8">
    <source>
        <dbReference type="ARBA" id="ARBA00022848"/>
    </source>
</evidence>
<dbReference type="InterPro" id="IPR036396">
    <property type="entry name" value="Cyt_P450_sf"/>
</dbReference>
<dbReference type="GO" id="GO:0005789">
    <property type="term" value="C:endoplasmic reticulum membrane"/>
    <property type="evidence" value="ECO:0007669"/>
    <property type="project" value="UniProtKB-SubCell"/>
</dbReference>
<keyword evidence="9" id="KW-0560">Oxidoreductase</keyword>
<keyword evidence="10" id="KW-0408">Iron</keyword>
<keyword evidence="12 13" id="KW-0472">Membrane</keyword>
<dbReference type="PRINTS" id="PR01689">
    <property type="entry name" value="EP450IICYP3A"/>
</dbReference>
<keyword evidence="15" id="KW-1185">Reference proteome</keyword>
<keyword evidence="6" id="KW-0479">Metal-binding</keyword>
<evidence type="ECO:0000256" key="1">
    <source>
        <dbReference type="ARBA" id="ARBA00001971"/>
    </source>
</evidence>
<evidence type="ECO:0000313" key="15">
    <source>
        <dbReference type="Proteomes" id="UP000235965"/>
    </source>
</evidence>
<dbReference type="FunCoup" id="A0A2J7QDV9">
    <property type="interactions" value="15"/>
</dbReference>
<dbReference type="InterPro" id="IPR050476">
    <property type="entry name" value="Insect_CytP450_Detox"/>
</dbReference>
<evidence type="ECO:0000256" key="12">
    <source>
        <dbReference type="ARBA" id="ARBA00023136"/>
    </source>
</evidence>
<keyword evidence="7" id="KW-0256">Endoplasmic reticulum</keyword>
<comment type="subcellular location">
    <subcellularLocation>
        <location evidence="3">Endoplasmic reticulum membrane</location>
        <topology evidence="3">Peripheral membrane protein</topology>
    </subcellularLocation>
    <subcellularLocation>
        <location evidence="2">Microsome membrane</location>
        <topology evidence="2">Peripheral membrane protein</topology>
    </subcellularLocation>
</comment>
<keyword evidence="11" id="KW-0503">Monooxygenase</keyword>
<dbReference type="GO" id="GO:0005506">
    <property type="term" value="F:iron ion binding"/>
    <property type="evidence" value="ECO:0007669"/>
    <property type="project" value="InterPro"/>
</dbReference>
<evidence type="ECO:0000256" key="4">
    <source>
        <dbReference type="ARBA" id="ARBA00010617"/>
    </source>
</evidence>
<keyword evidence="13" id="KW-0812">Transmembrane</keyword>
<dbReference type="InParanoid" id="A0A2J7QDV9"/>
<keyword evidence="8" id="KW-0492">Microsome</keyword>
<organism evidence="14 15">
    <name type="scientific">Cryptotermes secundus</name>
    <dbReference type="NCBI Taxonomy" id="105785"/>
    <lineage>
        <taxon>Eukaryota</taxon>
        <taxon>Metazoa</taxon>
        <taxon>Ecdysozoa</taxon>
        <taxon>Arthropoda</taxon>
        <taxon>Hexapoda</taxon>
        <taxon>Insecta</taxon>
        <taxon>Pterygota</taxon>
        <taxon>Neoptera</taxon>
        <taxon>Polyneoptera</taxon>
        <taxon>Dictyoptera</taxon>
        <taxon>Blattodea</taxon>
        <taxon>Blattoidea</taxon>
        <taxon>Termitoidae</taxon>
        <taxon>Kalotermitidae</taxon>
        <taxon>Cryptotermitinae</taxon>
        <taxon>Cryptotermes</taxon>
    </lineage>
</organism>
<protein>
    <submittedName>
        <fullName evidence="14">Uncharacterized protein</fullName>
    </submittedName>
</protein>
<dbReference type="GO" id="GO:0020037">
    <property type="term" value="F:heme binding"/>
    <property type="evidence" value="ECO:0007669"/>
    <property type="project" value="InterPro"/>
</dbReference>
<evidence type="ECO:0000256" key="11">
    <source>
        <dbReference type="ARBA" id="ARBA00023033"/>
    </source>
</evidence>